<dbReference type="GO" id="GO:0019068">
    <property type="term" value="P:virion assembly"/>
    <property type="evidence" value="ECO:0007669"/>
    <property type="project" value="InterPro"/>
</dbReference>
<evidence type="ECO:0000259" key="3">
    <source>
        <dbReference type="PROSITE" id="PS50158"/>
    </source>
</evidence>
<dbReference type="Gene3D" id="4.10.60.10">
    <property type="entry name" value="Zinc finger, CCHC-type"/>
    <property type="match status" value="1"/>
</dbReference>
<dbReference type="GO" id="GO:0008270">
    <property type="term" value="F:zinc ion binding"/>
    <property type="evidence" value="ECO:0007669"/>
    <property type="project" value="UniProtKB-KW"/>
</dbReference>
<dbReference type="Ensembl" id="ENSMODT00000071670.1">
    <property type="protein sequence ID" value="ENSMODP00000060012.1"/>
    <property type="gene ID" value="ENSMODG00000047646.1"/>
</dbReference>
<evidence type="ECO:0000313" key="5">
    <source>
        <dbReference type="Proteomes" id="UP000002280"/>
    </source>
</evidence>
<dbReference type="InterPro" id="IPR050462">
    <property type="entry name" value="Retroviral_Gag-Pol_poly"/>
</dbReference>
<dbReference type="GeneTree" id="ENSGT01010000222989"/>
<dbReference type="GO" id="GO:0003676">
    <property type="term" value="F:nucleic acid binding"/>
    <property type="evidence" value="ECO:0007669"/>
    <property type="project" value="InterPro"/>
</dbReference>
<reference evidence="4" key="2">
    <citation type="submission" date="2025-08" db="UniProtKB">
        <authorList>
            <consortium name="Ensembl"/>
        </authorList>
    </citation>
    <scope>IDENTIFICATION</scope>
</reference>
<dbReference type="Pfam" id="PF00098">
    <property type="entry name" value="zf-CCHC"/>
    <property type="match status" value="1"/>
</dbReference>
<keyword evidence="1" id="KW-0862">Zinc</keyword>
<reference evidence="4 5" key="1">
    <citation type="journal article" date="2007" name="Nature">
        <title>Genome of the marsupial Monodelphis domestica reveals innovation in non-coding sequences.</title>
        <authorList>
            <person name="Mikkelsen T.S."/>
            <person name="Wakefield M.J."/>
            <person name="Aken B."/>
            <person name="Amemiya C.T."/>
            <person name="Chang J.L."/>
            <person name="Duke S."/>
            <person name="Garber M."/>
            <person name="Gentles A.J."/>
            <person name="Goodstadt L."/>
            <person name="Heger A."/>
            <person name="Jurka J."/>
            <person name="Kamal M."/>
            <person name="Mauceli E."/>
            <person name="Searle S.M."/>
            <person name="Sharpe T."/>
            <person name="Baker M.L."/>
            <person name="Batzer M.A."/>
            <person name="Benos P.V."/>
            <person name="Belov K."/>
            <person name="Clamp M."/>
            <person name="Cook A."/>
            <person name="Cuff J."/>
            <person name="Das R."/>
            <person name="Davidow L."/>
            <person name="Deakin J.E."/>
            <person name="Fazzari M.J."/>
            <person name="Glass J.L."/>
            <person name="Grabherr M."/>
            <person name="Greally J.M."/>
            <person name="Gu W."/>
            <person name="Hore T.A."/>
            <person name="Huttley G.A."/>
            <person name="Kleber M."/>
            <person name="Jirtle R.L."/>
            <person name="Koina E."/>
            <person name="Lee J.T."/>
            <person name="Mahony S."/>
            <person name="Marra M.A."/>
            <person name="Miller R.D."/>
            <person name="Nicholls R.D."/>
            <person name="Oda M."/>
            <person name="Papenfuss A.T."/>
            <person name="Parra Z.E."/>
            <person name="Pollock D.D."/>
            <person name="Ray D.A."/>
            <person name="Schein J.E."/>
            <person name="Speed T.P."/>
            <person name="Thompson K."/>
            <person name="VandeBerg J.L."/>
            <person name="Wade C.M."/>
            <person name="Walker J.A."/>
            <person name="Waters P.D."/>
            <person name="Webber C."/>
            <person name="Weidman J.R."/>
            <person name="Xie X."/>
            <person name="Zody M.C."/>
            <person name="Baldwin J."/>
            <person name="Abdouelleil A."/>
            <person name="Abdulkadir J."/>
            <person name="Abebe A."/>
            <person name="Abera B."/>
            <person name="Abreu J."/>
            <person name="Acer S.C."/>
            <person name="Aftuck L."/>
            <person name="Alexander A."/>
            <person name="An P."/>
            <person name="Anderson E."/>
            <person name="Anderson S."/>
            <person name="Arachi H."/>
            <person name="Azer M."/>
            <person name="Bachantsang P."/>
            <person name="Barry A."/>
            <person name="Bayul T."/>
            <person name="Berlin A."/>
            <person name="Bessette D."/>
            <person name="Bloom T."/>
            <person name="Bloom T."/>
            <person name="Boguslavskiy L."/>
            <person name="Bonnet C."/>
            <person name="Boukhgalter B."/>
            <person name="Bourzgui I."/>
            <person name="Brown A."/>
            <person name="Cahill P."/>
            <person name="Channer S."/>
            <person name="Cheshatsang Y."/>
            <person name="Chuda L."/>
            <person name="Citroen M."/>
            <person name="Collymore A."/>
            <person name="Cooke P."/>
            <person name="Costello M."/>
            <person name="D'Aco K."/>
            <person name="Daza R."/>
            <person name="De Haan G."/>
            <person name="DeGray S."/>
            <person name="DeMaso C."/>
            <person name="Dhargay N."/>
            <person name="Dooley K."/>
            <person name="Dooley E."/>
            <person name="Doricent M."/>
            <person name="Dorje P."/>
            <person name="Dorjee K."/>
            <person name="Dupes A."/>
            <person name="Elong R."/>
            <person name="Falk J."/>
            <person name="Farina A."/>
            <person name="Faro S."/>
            <person name="Ferguson D."/>
            <person name="Fisher S."/>
            <person name="Foley C.D."/>
            <person name="Franke A."/>
            <person name="Friedrich D."/>
            <person name="Gadbois L."/>
            <person name="Gearin G."/>
            <person name="Gearin C.R."/>
            <person name="Giannoukos G."/>
            <person name="Goode T."/>
            <person name="Graham J."/>
            <person name="Grandbois E."/>
            <person name="Grewal S."/>
            <person name="Gyaltsen K."/>
            <person name="Hafez N."/>
            <person name="Hagos B."/>
            <person name="Hall J."/>
            <person name="Henson C."/>
            <person name="Hollinger A."/>
            <person name="Honan T."/>
            <person name="Huard M.D."/>
            <person name="Hughes L."/>
            <person name="Hurhula B."/>
            <person name="Husby M.E."/>
            <person name="Kamat A."/>
            <person name="Kanga B."/>
            <person name="Kashin S."/>
            <person name="Khazanovich D."/>
            <person name="Kisner P."/>
            <person name="Lance K."/>
            <person name="Lara M."/>
            <person name="Lee W."/>
            <person name="Lennon N."/>
            <person name="Letendre F."/>
            <person name="LeVine R."/>
            <person name="Lipovsky A."/>
            <person name="Liu X."/>
            <person name="Liu J."/>
            <person name="Liu S."/>
            <person name="Lokyitsang T."/>
            <person name="Lokyitsang Y."/>
            <person name="Lubonja R."/>
            <person name="Lui A."/>
            <person name="MacDonald P."/>
            <person name="Magnisalis V."/>
            <person name="Maru K."/>
            <person name="Matthews C."/>
            <person name="McCusker W."/>
            <person name="McDonough S."/>
            <person name="Mehta T."/>
            <person name="Meldrim J."/>
            <person name="Meneus L."/>
            <person name="Mihai O."/>
            <person name="Mihalev A."/>
            <person name="Mihova T."/>
            <person name="Mittelman R."/>
            <person name="Mlenga V."/>
            <person name="Montmayeur A."/>
            <person name="Mulrain L."/>
            <person name="Navidi A."/>
            <person name="Naylor J."/>
            <person name="Negash T."/>
            <person name="Nguyen T."/>
            <person name="Nguyen N."/>
            <person name="Nicol R."/>
            <person name="Norbu C."/>
            <person name="Norbu N."/>
            <person name="Novod N."/>
            <person name="O'Neill B."/>
            <person name="Osman S."/>
            <person name="Markiewicz E."/>
            <person name="Oyono O.L."/>
            <person name="Patti C."/>
            <person name="Phunkhang P."/>
            <person name="Pierre F."/>
            <person name="Priest M."/>
            <person name="Raghuraman S."/>
            <person name="Rege F."/>
            <person name="Reyes R."/>
            <person name="Rise C."/>
            <person name="Rogov P."/>
            <person name="Ross K."/>
            <person name="Ryan E."/>
            <person name="Settipalli S."/>
            <person name="Shea T."/>
            <person name="Sherpa N."/>
            <person name="Shi L."/>
            <person name="Shih D."/>
            <person name="Sparrow T."/>
            <person name="Spaulding J."/>
            <person name="Stalker J."/>
            <person name="Stange-Thomann N."/>
            <person name="Stavropoulos S."/>
            <person name="Stone C."/>
            <person name="Strader C."/>
            <person name="Tesfaye S."/>
            <person name="Thomson T."/>
            <person name="Thoulutsang Y."/>
            <person name="Thoulutsang D."/>
            <person name="Topham K."/>
            <person name="Topping I."/>
            <person name="Tsamla T."/>
            <person name="Vassiliev H."/>
            <person name="Vo A."/>
            <person name="Wangchuk T."/>
            <person name="Wangdi T."/>
            <person name="Weiand M."/>
            <person name="Wilkinson J."/>
            <person name="Wilson A."/>
            <person name="Yadav S."/>
            <person name="Young G."/>
            <person name="Yu Q."/>
            <person name="Zembek L."/>
            <person name="Zhong D."/>
            <person name="Zimmer A."/>
            <person name="Zwirko Z."/>
            <person name="Jaffe D.B."/>
            <person name="Alvarez P."/>
            <person name="Brockman W."/>
            <person name="Butler J."/>
            <person name="Chin C."/>
            <person name="Gnerre S."/>
            <person name="MacCallum I."/>
            <person name="Graves J.A."/>
            <person name="Ponting C.P."/>
            <person name="Breen M."/>
            <person name="Samollow P.B."/>
            <person name="Lander E.S."/>
            <person name="Lindblad-Toh K."/>
        </authorList>
    </citation>
    <scope>NUCLEOTIDE SEQUENCE [LARGE SCALE GENOMIC DNA]</scope>
</reference>
<dbReference type="InterPro" id="IPR001878">
    <property type="entry name" value="Znf_CCHC"/>
</dbReference>
<evidence type="ECO:0000256" key="1">
    <source>
        <dbReference type="PROSITE-ProRule" id="PRU00047"/>
    </source>
</evidence>
<accession>A0A5F8HJ73</accession>
<keyword evidence="1" id="KW-0479">Metal-binding</keyword>
<dbReference type="Pfam" id="PF02093">
    <property type="entry name" value="Gag_p30"/>
    <property type="match status" value="1"/>
</dbReference>
<evidence type="ECO:0000256" key="2">
    <source>
        <dbReference type="SAM" id="MobiDB-lite"/>
    </source>
</evidence>
<reference evidence="4" key="3">
    <citation type="submission" date="2025-09" db="UniProtKB">
        <authorList>
            <consortium name="Ensembl"/>
        </authorList>
    </citation>
    <scope>IDENTIFICATION</scope>
</reference>
<dbReference type="SUPFAM" id="SSF57756">
    <property type="entry name" value="Retrovirus zinc finger-like domains"/>
    <property type="match status" value="1"/>
</dbReference>
<dbReference type="InterPro" id="IPR003036">
    <property type="entry name" value="Gag_P30"/>
</dbReference>
<protein>
    <recommendedName>
        <fullName evidence="3">CCHC-type domain-containing protein</fullName>
    </recommendedName>
</protein>
<proteinExistence type="predicted"/>
<feature type="region of interest" description="Disordered" evidence="2">
    <location>
        <begin position="262"/>
        <end position="303"/>
    </location>
</feature>
<dbReference type="STRING" id="13616.ENSMODP00000060012"/>
<dbReference type="PROSITE" id="PS50158">
    <property type="entry name" value="ZF_CCHC"/>
    <property type="match status" value="1"/>
</dbReference>
<feature type="domain" description="CCHC-type" evidence="3">
    <location>
        <begin position="258"/>
        <end position="272"/>
    </location>
</feature>
<evidence type="ECO:0000313" key="4">
    <source>
        <dbReference type="Ensembl" id="ENSMODP00000060012.1"/>
    </source>
</evidence>
<keyword evidence="1" id="KW-0863">Zinc-finger</keyword>
<dbReference type="SMART" id="SM00343">
    <property type="entry name" value="ZnF_C2HC"/>
    <property type="match status" value="1"/>
</dbReference>
<dbReference type="AlphaFoldDB" id="A0A5F8HJ73"/>
<dbReference type="InterPro" id="IPR008919">
    <property type="entry name" value="Retrov_capsid_N"/>
</dbReference>
<dbReference type="InterPro" id="IPR036875">
    <property type="entry name" value="Znf_CCHC_sf"/>
</dbReference>
<dbReference type="PANTHER" id="PTHR33166">
    <property type="entry name" value="GAG_P30 DOMAIN-CONTAINING PROTEIN"/>
    <property type="match status" value="1"/>
</dbReference>
<keyword evidence="5" id="KW-1185">Reference proteome</keyword>
<organism evidence="4 5">
    <name type="scientific">Monodelphis domestica</name>
    <name type="common">Gray short-tailed opossum</name>
    <dbReference type="NCBI Taxonomy" id="13616"/>
    <lineage>
        <taxon>Eukaryota</taxon>
        <taxon>Metazoa</taxon>
        <taxon>Chordata</taxon>
        <taxon>Craniata</taxon>
        <taxon>Vertebrata</taxon>
        <taxon>Euteleostomi</taxon>
        <taxon>Mammalia</taxon>
        <taxon>Metatheria</taxon>
        <taxon>Didelphimorphia</taxon>
        <taxon>Didelphidae</taxon>
        <taxon>Monodelphis</taxon>
    </lineage>
</organism>
<dbReference type="OMA" id="YEMECEQ"/>
<feature type="region of interest" description="Disordered" evidence="2">
    <location>
        <begin position="190"/>
        <end position="231"/>
    </location>
</feature>
<dbReference type="SUPFAM" id="SSF47943">
    <property type="entry name" value="Retrovirus capsid protein, N-terminal core domain"/>
    <property type="match status" value="1"/>
</dbReference>
<dbReference type="Proteomes" id="UP000002280">
    <property type="component" value="Chromosome 2"/>
</dbReference>
<name>A0A5F8HJ73_MONDO</name>
<feature type="region of interest" description="Disordered" evidence="2">
    <location>
        <begin position="1"/>
        <end position="26"/>
    </location>
</feature>
<dbReference type="Gene3D" id="1.10.375.10">
    <property type="entry name" value="Human Immunodeficiency Virus Type 1 Capsid Protein"/>
    <property type="match status" value="1"/>
</dbReference>
<dbReference type="InParanoid" id="A0A5F8HJ73"/>
<sequence>MGARPQGVQEPQTESRRPTPSSPTWDDFQQLLCTLFTGEERDRILIEGRKLILGDDGRPTTDNVRLEATFPSNRPDWDFSTEQGRERLQSYRQNLLVGHRVAARKPTNLTKIGAVRQGPEETPAAFLERLQNAFRIYSPMDPATPSNQTAILLAFVNQSAPDIRKKLQRVDAFTAQSLEALLKVAEKVYNSRETPEERAERLRQEDLLRQDQKLSEQRSREDRAHRQMLKAQHDTTRILAAVLQPPPTQANTIPEDSCYTCGRPGHWQRECPHRTSGTRGRRRRPPPMNNQPGRQALSFSDRD</sequence>
<dbReference type="Bgee" id="ENSMODG00000047646">
    <property type="expression patterns" value="Expressed in blood and 7 other cell types or tissues"/>
</dbReference>